<proteinExistence type="predicted"/>
<evidence type="ECO:0000313" key="2">
    <source>
        <dbReference type="EMBL" id="MED1206156.1"/>
    </source>
</evidence>
<dbReference type="EMBL" id="JARMAB010000076">
    <property type="protein sequence ID" value="MED1206156.1"/>
    <property type="molecule type" value="Genomic_DNA"/>
</dbReference>
<dbReference type="InterPro" id="IPR051612">
    <property type="entry name" value="Teichoic_Acid_Biosynth"/>
</dbReference>
<reference evidence="2 3" key="1">
    <citation type="submission" date="2023-03" db="EMBL/GenBank/DDBJ databases">
        <title>Bacillus Genome Sequencing.</title>
        <authorList>
            <person name="Dunlap C."/>
        </authorList>
    </citation>
    <scope>NUCLEOTIDE SEQUENCE [LARGE SCALE GENOMIC DNA]</scope>
    <source>
        <strain evidence="2 3">B-23453</strain>
    </source>
</reference>
<accession>A0ABU6MN85</accession>
<dbReference type="Gene3D" id="3.40.50.12580">
    <property type="match status" value="1"/>
</dbReference>
<feature type="transmembrane region" description="Helical" evidence="1">
    <location>
        <begin position="12"/>
        <end position="31"/>
    </location>
</feature>
<sequence length="397" mass="47911">MKIKKLLSKRGMFFVYHCFMYIVIYFSLQLIDKKGSKIWLISERSDEARDNGYHMFKYIRENYPDVKIYYVIQKNCRDRIKVENYGNVINFGSLKHILYYFLAERHISTHINGCYPNEKSYFILNKKFNINAKVVFLQHGITKDYIKGATKDFANLDLFVCGAYPEYNYVLENFGHPNEVVKYLGMARFDNLHDLTPGNKILLMPTFRMNLFVYFDDVIDEKMERDFIDSTYYKTYQSLINNHQLELILEKNNLELLFYPHYEIQRYLHLFKTNNERIIIADRNNYDIQALLKEAKLLITDYSSVYFDFAYMQKPIIYYQFDYEEYRKIHYNEGYFSYEETGFGPIVKTENDLLSNLVKIEENGFVMNDFYINRSKDFFNLNDENNRERNYRAILDL</sequence>
<name>A0ABU6MN85_9BACI</name>
<dbReference type="SUPFAM" id="SSF53756">
    <property type="entry name" value="UDP-Glycosyltransferase/glycogen phosphorylase"/>
    <property type="match status" value="1"/>
</dbReference>
<protein>
    <submittedName>
        <fullName evidence="2">CDP-glycerol glycerophosphotransferase family protein</fullName>
    </submittedName>
</protein>
<dbReference type="PANTHER" id="PTHR37316">
    <property type="entry name" value="TEICHOIC ACID GLYCEROL-PHOSPHATE PRIMASE"/>
    <property type="match status" value="1"/>
</dbReference>
<comment type="caution">
    <text evidence="2">The sequence shown here is derived from an EMBL/GenBank/DDBJ whole genome shotgun (WGS) entry which is preliminary data.</text>
</comment>
<keyword evidence="1" id="KW-1133">Transmembrane helix</keyword>
<keyword evidence="1" id="KW-0472">Membrane</keyword>
<dbReference type="PANTHER" id="PTHR37316:SF3">
    <property type="entry name" value="TEICHOIC ACID GLYCEROL-PHOSPHATE TRANSFERASE"/>
    <property type="match status" value="1"/>
</dbReference>
<keyword evidence="1" id="KW-0812">Transmembrane</keyword>
<dbReference type="InterPro" id="IPR043148">
    <property type="entry name" value="TagF_C"/>
</dbReference>
<dbReference type="Proteomes" id="UP001341444">
    <property type="component" value="Unassembled WGS sequence"/>
</dbReference>
<dbReference type="RefSeq" id="WP_083953204.1">
    <property type="nucleotide sequence ID" value="NZ_JARMAB010000076.1"/>
</dbReference>
<gene>
    <name evidence="2" type="ORF">P4T90_24465</name>
</gene>
<dbReference type="Pfam" id="PF04464">
    <property type="entry name" value="Glyphos_transf"/>
    <property type="match status" value="1"/>
</dbReference>
<dbReference type="InterPro" id="IPR007554">
    <property type="entry name" value="Glycerophosphate_synth"/>
</dbReference>
<evidence type="ECO:0000313" key="3">
    <source>
        <dbReference type="Proteomes" id="UP001341444"/>
    </source>
</evidence>
<organism evidence="2 3">
    <name type="scientific">Heyndrickxia acidicola</name>
    <dbReference type="NCBI Taxonomy" id="209389"/>
    <lineage>
        <taxon>Bacteria</taxon>
        <taxon>Bacillati</taxon>
        <taxon>Bacillota</taxon>
        <taxon>Bacilli</taxon>
        <taxon>Bacillales</taxon>
        <taxon>Bacillaceae</taxon>
        <taxon>Heyndrickxia</taxon>
    </lineage>
</organism>
<evidence type="ECO:0000256" key="1">
    <source>
        <dbReference type="SAM" id="Phobius"/>
    </source>
</evidence>
<keyword evidence="3" id="KW-1185">Reference proteome</keyword>